<name>A0A5N6QX12_9ROSI</name>
<dbReference type="EMBL" id="CM017322">
    <property type="protein sequence ID" value="KAE8010673.1"/>
    <property type="molecule type" value="Genomic_DNA"/>
</dbReference>
<dbReference type="Proteomes" id="UP000327013">
    <property type="component" value="Chromosome 2"/>
</dbReference>
<gene>
    <name evidence="1" type="ORF">FH972_007021</name>
</gene>
<protein>
    <submittedName>
        <fullName evidence="1">Uncharacterized protein</fullName>
    </submittedName>
</protein>
<reference evidence="1 2" key="1">
    <citation type="submission" date="2019-06" db="EMBL/GenBank/DDBJ databases">
        <title>A chromosomal-level reference genome of Carpinus fangiana (Coryloideae, Betulaceae).</title>
        <authorList>
            <person name="Yang X."/>
            <person name="Wang Z."/>
            <person name="Zhang L."/>
            <person name="Hao G."/>
            <person name="Liu J."/>
            <person name="Yang Y."/>
        </authorList>
    </citation>
    <scope>NUCLEOTIDE SEQUENCE [LARGE SCALE GENOMIC DNA]</scope>
    <source>
        <strain evidence="1">Cfa_2016G</strain>
        <tissue evidence="1">Leaf</tissue>
    </source>
</reference>
<proteinExistence type="predicted"/>
<evidence type="ECO:0000313" key="2">
    <source>
        <dbReference type="Proteomes" id="UP000327013"/>
    </source>
</evidence>
<sequence>MEWVEARRVRKDLRVWWPWDLWRVSTRALRSERCWERAERFGSLERMASDSSSRALMAEDEFNSDELGLRCACNRCEACNWFPQVRTWGNQLLPWRTQKCTRSWRRIVGANVQPNSCTSTNFAGYTGHLLPKDQIMGIRHWSFTLRA</sequence>
<evidence type="ECO:0000313" key="1">
    <source>
        <dbReference type="EMBL" id="KAE8010673.1"/>
    </source>
</evidence>
<organism evidence="1 2">
    <name type="scientific">Carpinus fangiana</name>
    <dbReference type="NCBI Taxonomy" id="176857"/>
    <lineage>
        <taxon>Eukaryota</taxon>
        <taxon>Viridiplantae</taxon>
        <taxon>Streptophyta</taxon>
        <taxon>Embryophyta</taxon>
        <taxon>Tracheophyta</taxon>
        <taxon>Spermatophyta</taxon>
        <taxon>Magnoliopsida</taxon>
        <taxon>eudicotyledons</taxon>
        <taxon>Gunneridae</taxon>
        <taxon>Pentapetalae</taxon>
        <taxon>rosids</taxon>
        <taxon>fabids</taxon>
        <taxon>Fagales</taxon>
        <taxon>Betulaceae</taxon>
        <taxon>Carpinus</taxon>
    </lineage>
</organism>
<keyword evidence="2" id="KW-1185">Reference proteome</keyword>
<accession>A0A5N6QX12</accession>
<dbReference type="AlphaFoldDB" id="A0A5N6QX12"/>